<reference evidence="2 3" key="1">
    <citation type="journal article" date="2019" name="Commun. Biol.">
        <title>The bagworm genome reveals a unique fibroin gene that provides high tensile strength.</title>
        <authorList>
            <person name="Kono N."/>
            <person name="Nakamura H."/>
            <person name="Ohtoshi R."/>
            <person name="Tomita M."/>
            <person name="Numata K."/>
            <person name="Arakawa K."/>
        </authorList>
    </citation>
    <scope>NUCLEOTIDE SEQUENCE [LARGE SCALE GENOMIC DNA]</scope>
</reference>
<feature type="compositionally biased region" description="Basic and acidic residues" evidence="1">
    <location>
        <begin position="22"/>
        <end position="32"/>
    </location>
</feature>
<dbReference type="Proteomes" id="UP000299102">
    <property type="component" value="Unassembled WGS sequence"/>
</dbReference>
<sequence length="108" mass="11947">MELRTSLKICAKPGSRSRKRNGIAERRSGEEMRARAQGAAAVCRRRPARAYGIPKIIQTGKVCASACRVLPVVGFRLSRSNTDCLSDKQSFSREDVSPRGIEERTLPD</sequence>
<accession>A0A4C1XBG2</accession>
<feature type="region of interest" description="Disordered" evidence="1">
    <location>
        <begin position="83"/>
        <end position="108"/>
    </location>
</feature>
<name>A0A4C1XBG2_EUMVA</name>
<evidence type="ECO:0000313" key="2">
    <source>
        <dbReference type="EMBL" id="GBP59699.1"/>
    </source>
</evidence>
<gene>
    <name evidence="2" type="ORF">EVAR_48667_1</name>
</gene>
<dbReference type="EMBL" id="BGZK01000768">
    <property type="protein sequence ID" value="GBP59699.1"/>
    <property type="molecule type" value="Genomic_DNA"/>
</dbReference>
<comment type="caution">
    <text evidence="2">The sequence shown here is derived from an EMBL/GenBank/DDBJ whole genome shotgun (WGS) entry which is preliminary data.</text>
</comment>
<evidence type="ECO:0000256" key="1">
    <source>
        <dbReference type="SAM" id="MobiDB-lite"/>
    </source>
</evidence>
<feature type="region of interest" description="Disordered" evidence="1">
    <location>
        <begin position="11"/>
        <end position="32"/>
    </location>
</feature>
<proteinExistence type="predicted"/>
<feature type="compositionally biased region" description="Basic and acidic residues" evidence="1">
    <location>
        <begin position="90"/>
        <end position="108"/>
    </location>
</feature>
<evidence type="ECO:0000313" key="3">
    <source>
        <dbReference type="Proteomes" id="UP000299102"/>
    </source>
</evidence>
<organism evidence="2 3">
    <name type="scientific">Eumeta variegata</name>
    <name type="common">Bagworm moth</name>
    <name type="synonym">Eumeta japonica</name>
    <dbReference type="NCBI Taxonomy" id="151549"/>
    <lineage>
        <taxon>Eukaryota</taxon>
        <taxon>Metazoa</taxon>
        <taxon>Ecdysozoa</taxon>
        <taxon>Arthropoda</taxon>
        <taxon>Hexapoda</taxon>
        <taxon>Insecta</taxon>
        <taxon>Pterygota</taxon>
        <taxon>Neoptera</taxon>
        <taxon>Endopterygota</taxon>
        <taxon>Lepidoptera</taxon>
        <taxon>Glossata</taxon>
        <taxon>Ditrysia</taxon>
        <taxon>Tineoidea</taxon>
        <taxon>Psychidae</taxon>
        <taxon>Oiketicinae</taxon>
        <taxon>Eumeta</taxon>
    </lineage>
</organism>
<protein>
    <submittedName>
        <fullName evidence="2">Uncharacterized protein</fullName>
    </submittedName>
</protein>
<keyword evidence="3" id="KW-1185">Reference proteome</keyword>
<dbReference type="AlphaFoldDB" id="A0A4C1XBG2"/>